<sequence>MDGHLSKTKEKRKGPALALISPKFGGDSLLHPLRKAYDEVFGAFHGVNTKNAIYATMEELVHKTEFFNLIDNNEDAVRKLMKRYISASACVCQHIEQLYRSTEDGEELLTMI</sequence>
<dbReference type="Proteomes" id="UP001152561">
    <property type="component" value="Unassembled WGS sequence"/>
</dbReference>
<protein>
    <submittedName>
        <fullName evidence="1">Uncharacterized protein</fullName>
    </submittedName>
</protein>
<gene>
    <name evidence="1" type="ORF">K7X08_012926</name>
</gene>
<name>A0A9Q1MBZ6_9SOLA</name>
<keyword evidence="2" id="KW-1185">Reference proteome</keyword>
<dbReference type="SUPFAM" id="SSF110004">
    <property type="entry name" value="Glycolipid transfer protein, GLTP"/>
    <property type="match status" value="1"/>
</dbReference>
<organism evidence="1 2">
    <name type="scientific">Anisodus acutangulus</name>
    <dbReference type="NCBI Taxonomy" id="402998"/>
    <lineage>
        <taxon>Eukaryota</taxon>
        <taxon>Viridiplantae</taxon>
        <taxon>Streptophyta</taxon>
        <taxon>Embryophyta</taxon>
        <taxon>Tracheophyta</taxon>
        <taxon>Spermatophyta</taxon>
        <taxon>Magnoliopsida</taxon>
        <taxon>eudicotyledons</taxon>
        <taxon>Gunneridae</taxon>
        <taxon>Pentapetalae</taxon>
        <taxon>asterids</taxon>
        <taxon>lamiids</taxon>
        <taxon>Solanales</taxon>
        <taxon>Solanaceae</taxon>
        <taxon>Solanoideae</taxon>
        <taxon>Hyoscyameae</taxon>
        <taxon>Anisodus</taxon>
    </lineage>
</organism>
<evidence type="ECO:0000313" key="1">
    <source>
        <dbReference type="EMBL" id="KAJ8555430.1"/>
    </source>
</evidence>
<proteinExistence type="predicted"/>
<dbReference type="AlphaFoldDB" id="A0A9Q1MBZ6"/>
<dbReference type="EMBL" id="JAJAGQ010000008">
    <property type="protein sequence ID" value="KAJ8555430.1"/>
    <property type="molecule type" value="Genomic_DNA"/>
</dbReference>
<reference evidence="2" key="1">
    <citation type="journal article" date="2023" name="Proc. Natl. Acad. Sci. U.S.A.">
        <title>Genomic and structural basis for evolution of tropane alkaloid biosynthesis.</title>
        <authorList>
            <person name="Wanga Y.-J."/>
            <person name="Taina T."/>
            <person name="Yua J.-Y."/>
            <person name="Lia J."/>
            <person name="Xua B."/>
            <person name="Chenc J."/>
            <person name="D'Auriad J.C."/>
            <person name="Huanga J.-P."/>
            <person name="Huanga S.-X."/>
        </authorList>
    </citation>
    <scope>NUCLEOTIDE SEQUENCE [LARGE SCALE GENOMIC DNA]</scope>
    <source>
        <strain evidence="2">cv. KIB-2019</strain>
    </source>
</reference>
<evidence type="ECO:0000313" key="2">
    <source>
        <dbReference type="Proteomes" id="UP001152561"/>
    </source>
</evidence>
<dbReference type="InterPro" id="IPR036497">
    <property type="entry name" value="GLTP_sf"/>
</dbReference>
<dbReference type="OrthoDB" id="1579307at2759"/>
<accession>A0A9Q1MBZ6</accession>
<comment type="caution">
    <text evidence="1">The sequence shown here is derived from an EMBL/GenBank/DDBJ whole genome shotgun (WGS) entry which is preliminary data.</text>
</comment>
<dbReference type="Gene3D" id="1.10.3520.10">
    <property type="entry name" value="Glycolipid transfer protein"/>
    <property type="match status" value="1"/>
</dbReference>